<protein>
    <submittedName>
        <fullName evidence="1">Uncharacterized protein</fullName>
    </submittedName>
</protein>
<organism evidence="1">
    <name type="scientific">viral metagenome</name>
    <dbReference type="NCBI Taxonomy" id="1070528"/>
    <lineage>
        <taxon>unclassified sequences</taxon>
        <taxon>metagenomes</taxon>
        <taxon>organismal metagenomes</taxon>
    </lineage>
</organism>
<name>A0A6C0DKP9_9ZZZZ</name>
<accession>A0A6C0DKP9</accession>
<sequence>MNQPTFKSFEKASMLPESVLPSNQKSPYNITYNINKEETNVYPLCVSRTPQNFGKHVYIIYSDDISTINRCMTYLQHLTKIPFIESSLDTLKPFDEKDYKKENIYTFNLLKNDIKINNNPAILSHMITKIINNSNGVIVIANSFKDVPKVITTMSHLIFIDKNIKDVEQLVLYSSGIKITNYNYDFEKILCINKTTLWTKLSFF</sequence>
<dbReference type="EMBL" id="MN739627">
    <property type="protein sequence ID" value="QHT16874.1"/>
    <property type="molecule type" value="Genomic_DNA"/>
</dbReference>
<dbReference type="AlphaFoldDB" id="A0A6C0DKP9"/>
<evidence type="ECO:0000313" key="1">
    <source>
        <dbReference type="EMBL" id="QHT16874.1"/>
    </source>
</evidence>
<reference evidence="1" key="1">
    <citation type="journal article" date="2020" name="Nature">
        <title>Giant virus diversity and host interactions through global metagenomics.</title>
        <authorList>
            <person name="Schulz F."/>
            <person name="Roux S."/>
            <person name="Paez-Espino D."/>
            <person name="Jungbluth S."/>
            <person name="Walsh D.A."/>
            <person name="Denef V.J."/>
            <person name="McMahon K.D."/>
            <person name="Konstantinidis K.T."/>
            <person name="Eloe-Fadrosh E.A."/>
            <person name="Kyrpides N.C."/>
            <person name="Woyke T."/>
        </authorList>
    </citation>
    <scope>NUCLEOTIDE SEQUENCE</scope>
    <source>
        <strain evidence="1">GVMAG-M-3300023174-207</strain>
    </source>
</reference>
<proteinExistence type="predicted"/>